<dbReference type="EMBL" id="JARKIF010000012">
    <property type="protein sequence ID" value="KAJ7626071.1"/>
    <property type="molecule type" value="Genomic_DNA"/>
</dbReference>
<gene>
    <name evidence="1" type="ORF">FB45DRAFT_1060600</name>
</gene>
<name>A0AAD7BNS4_9AGAR</name>
<proteinExistence type="predicted"/>
<comment type="caution">
    <text evidence="1">The sequence shown here is derived from an EMBL/GenBank/DDBJ whole genome shotgun (WGS) entry which is preliminary data.</text>
</comment>
<evidence type="ECO:0000313" key="1">
    <source>
        <dbReference type="EMBL" id="KAJ7626071.1"/>
    </source>
</evidence>
<protein>
    <submittedName>
        <fullName evidence="1">Uncharacterized protein</fullName>
    </submittedName>
</protein>
<evidence type="ECO:0000313" key="2">
    <source>
        <dbReference type="Proteomes" id="UP001221142"/>
    </source>
</evidence>
<dbReference type="AlphaFoldDB" id="A0AAD7BNS4"/>
<dbReference type="Gene3D" id="3.80.10.10">
    <property type="entry name" value="Ribonuclease Inhibitor"/>
    <property type="match status" value="1"/>
</dbReference>
<dbReference type="SUPFAM" id="SSF52047">
    <property type="entry name" value="RNI-like"/>
    <property type="match status" value="1"/>
</dbReference>
<dbReference type="InterPro" id="IPR032675">
    <property type="entry name" value="LRR_dom_sf"/>
</dbReference>
<reference evidence="1" key="1">
    <citation type="submission" date="2023-03" db="EMBL/GenBank/DDBJ databases">
        <title>Massive genome expansion in bonnet fungi (Mycena s.s.) driven by repeated elements and novel gene families across ecological guilds.</title>
        <authorList>
            <consortium name="Lawrence Berkeley National Laboratory"/>
            <person name="Harder C.B."/>
            <person name="Miyauchi S."/>
            <person name="Viragh M."/>
            <person name="Kuo A."/>
            <person name="Thoen E."/>
            <person name="Andreopoulos B."/>
            <person name="Lu D."/>
            <person name="Skrede I."/>
            <person name="Drula E."/>
            <person name="Henrissat B."/>
            <person name="Morin E."/>
            <person name="Kohler A."/>
            <person name="Barry K."/>
            <person name="LaButti K."/>
            <person name="Morin E."/>
            <person name="Salamov A."/>
            <person name="Lipzen A."/>
            <person name="Mereny Z."/>
            <person name="Hegedus B."/>
            <person name="Baldrian P."/>
            <person name="Stursova M."/>
            <person name="Weitz H."/>
            <person name="Taylor A."/>
            <person name="Grigoriev I.V."/>
            <person name="Nagy L.G."/>
            <person name="Martin F."/>
            <person name="Kauserud H."/>
        </authorList>
    </citation>
    <scope>NUCLEOTIDE SEQUENCE</scope>
    <source>
        <strain evidence="1">9284</strain>
    </source>
</reference>
<accession>A0AAD7BNS4</accession>
<dbReference type="Proteomes" id="UP001221142">
    <property type="component" value="Unassembled WGS sequence"/>
</dbReference>
<organism evidence="1 2">
    <name type="scientific">Roridomyces roridus</name>
    <dbReference type="NCBI Taxonomy" id="1738132"/>
    <lineage>
        <taxon>Eukaryota</taxon>
        <taxon>Fungi</taxon>
        <taxon>Dikarya</taxon>
        <taxon>Basidiomycota</taxon>
        <taxon>Agaricomycotina</taxon>
        <taxon>Agaricomycetes</taxon>
        <taxon>Agaricomycetidae</taxon>
        <taxon>Agaricales</taxon>
        <taxon>Marasmiineae</taxon>
        <taxon>Mycenaceae</taxon>
        <taxon>Roridomyces</taxon>
    </lineage>
</organism>
<sequence length="418" mass="47258">MDDLAQELIDEILEFLHDDLPSLLSTSLVARKWVFTPRRHVFASIAVYHCFLGHRHGAGFVDNAHRFLDICRSPHCSILPSIREVAVNINTDFSPDGPVLGLLQDVIKTLGRAPIQKLVFLDHGASLFAEPVSLASMASHFPHLREFAYNALERVSDEIYALLSALPDLHVLSIYTNYKDSPTVPITRIPLPAGSFTQLHTLRLRLYPTQSEELRSWLHTASLRLESLHLTIFHCYHNGWGPISALSALLLGATAAHLRDLAIHVKYEDSDHRVADQIRLDKLSDGDLDFSALTNLRTLHLTTHNVNAVCQALSTLPPSTLRAFRYDFSHWIYYDDVPCRCSPAEVHQFVGVMNAQSLFDSLERFDLGVPVYFGDAGIARLRDHFGRWKDDGRMRIERSEDEFEVDTWASVNKERFGG</sequence>
<keyword evidence="2" id="KW-1185">Reference proteome</keyword>